<evidence type="ECO:0000313" key="2">
    <source>
        <dbReference type="EMBL" id="CAA9583898.1"/>
    </source>
</evidence>
<gene>
    <name evidence="2" type="ORF">AVDCRST_MAG88-3680</name>
</gene>
<name>A0A6J4VV78_9BACT</name>
<feature type="non-terminal residue" evidence="2">
    <location>
        <position position="28"/>
    </location>
</feature>
<reference evidence="2" key="1">
    <citation type="submission" date="2020-02" db="EMBL/GenBank/DDBJ databases">
        <authorList>
            <person name="Meier V. D."/>
        </authorList>
    </citation>
    <scope>NUCLEOTIDE SEQUENCE</scope>
    <source>
        <strain evidence="2">AVDCRST_MAG88</strain>
    </source>
</reference>
<evidence type="ECO:0000256" key="1">
    <source>
        <dbReference type="SAM" id="MobiDB-lite"/>
    </source>
</evidence>
<dbReference type="AlphaFoldDB" id="A0A6J4VV78"/>
<dbReference type="EMBL" id="CADCWM010000895">
    <property type="protein sequence ID" value="CAA9583898.1"/>
    <property type="molecule type" value="Genomic_DNA"/>
</dbReference>
<sequence length="28" mass="2926">SRADGDARGPPAPGGDRRRAARRGHLSL</sequence>
<proteinExistence type="predicted"/>
<protein>
    <submittedName>
        <fullName evidence="2">Uncharacterized protein</fullName>
    </submittedName>
</protein>
<accession>A0A6J4VV78</accession>
<feature type="region of interest" description="Disordered" evidence="1">
    <location>
        <begin position="1"/>
        <end position="28"/>
    </location>
</feature>
<feature type="non-terminal residue" evidence="2">
    <location>
        <position position="1"/>
    </location>
</feature>
<feature type="compositionally biased region" description="Basic residues" evidence="1">
    <location>
        <begin position="19"/>
        <end position="28"/>
    </location>
</feature>
<organism evidence="2">
    <name type="scientific">uncultured Thermomicrobiales bacterium</name>
    <dbReference type="NCBI Taxonomy" id="1645740"/>
    <lineage>
        <taxon>Bacteria</taxon>
        <taxon>Pseudomonadati</taxon>
        <taxon>Thermomicrobiota</taxon>
        <taxon>Thermomicrobia</taxon>
        <taxon>Thermomicrobiales</taxon>
        <taxon>environmental samples</taxon>
    </lineage>
</organism>